<accession>A0AAE1Y846</accession>
<organism evidence="3 4">
    <name type="scientific">Sesamum alatum</name>
    <dbReference type="NCBI Taxonomy" id="300844"/>
    <lineage>
        <taxon>Eukaryota</taxon>
        <taxon>Viridiplantae</taxon>
        <taxon>Streptophyta</taxon>
        <taxon>Embryophyta</taxon>
        <taxon>Tracheophyta</taxon>
        <taxon>Spermatophyta</taxon>
        <taxon>Magnoliopsida</taxon>
        <taxon>eudicotyledons</taxon>
        <taxon>Gunneridae</taxon>
        <taxon>Pentapetalae</taxon>
        <taxon>asterids</taxon>
        <taxon>lamiids</taxon>
        <taxon>Lamiales</taxon>
        <taxon>Pedaliaceae</taxon>
        <taxon>Sesamum</taxon>
    </lineage>
</organism>
<proteinExistence type="predicted"/>
<keyword evidence="2" id="KW-0472">Membrane</keyword>
<reference evidence="3" key="2">
    <citation type="journal article" date="2024" name="Plant">
        <title>Genomic evolution and insights into agronomic trait innovations of Sesamum species.</title>
        <authorList>
            <person name="Miao H."/>
            <person name="Wang L."/>
            <person name="Qu L."/>
            <person name="Liu H."/>
            <person name="Sun Y."/>
            <person name="Le M."/>
            <person name="Wang Q."/>
            <person name="Wei S."/>
            <person name="Zheng Y."/>
            <person name="Lin W."/>
            <person name="Duan Y."/>
            <person name="Cao H."/>
            <person name="Xiong S."/>
            <person name="Wang X."/>
            <person name="Wei L."/>
            <person name="Li C."/>
            <person name="Ma Q."/>
            <person name="Ju M."/>
            <person name="Zhao R."/>
            <person name="Li G."/>
            <person name="Mu C."/>
            <person name="Tian Q."/>
            <person name="Mei H."/>
            <person name="Zhang T."/>
            <person name="Gao T."/>
            <person name="Zhang H."/>
        </authorList>
    </citation>
    <scope>NUCLEOTIDE SEQUENCE</scope>
    <source>
        <strain evidence="3">3651</strain>
    </source>
</reference>
<keyword evidence="2" id="KW-1133">Transmembrane helix</keyword>
<evidence type="ECO:0000313" key="4">
    <source>
        <dbReference type="Proteomes" id="UP001293254"/>
    </source>
</evidence>
<feature type="transmembrane region" description="Helical" evidence="2">
    <location>
        <begin position="116"/>
        <end position="133"/>
    </location>
</feature>
<keyword evidence="2" id="KW-0812">Transmembrane</keyword>
<dbReference type="AlphaFoldDB" id="A0AAE1Y846"/>
<comment type="caution">
    <text evidence="3">The sequence shown here is derived from an EMBL/GenBank/DDBJ whole genome shotgun (WGS) entry which is preliminary data.</text>
</comment>
<keyword evidence="1" id="KW-0175">Coiled coil</keyword>
<name>A0AAE1Y846_9LAMI</name>
<protein>
    <submittedName>
        <fullName evidence="3">Uncharacterized protein</fullName>
    </submittedName>
</protein>
<evidence type="ECO:0000256" key="2">
    <source>
        <dbReference type="SAM" id="Phobius"/>
    </source>
</evidence>
<keyword evidence="4" id="KW-1185">Reference proteome</keyword>
<reference evidence="3" key="1">
    <citation type="submission" date="2020-06" db="EMBL/GenBank/DDBJ databases">
        <authorList>
            <person name="Li T."/>
            <person name="Hu X."/>
            <person name="Zhang T."/>
            <person name="Song X."/>
            <person name="Zhang H."/>
            <person name="Dai N."/>
            <person name="Sheng W."/>
            <person name="Hou X."/>
            <person name="Wei L."/>
        </authorList>
    </citation>
    <scope>NUCLEOTIDE SEQUENCE</scope>
    <source>
        <strain evidence="3">3651</strain>
        <tissue evidence="3">Leaf</tissue>
    </source>
</reference>
<evidence type="ECO:0000313" key="3">
    <source>
        <dbReference type="EMBL" id="KAK4424951.1"/>
    </source>
</evidence>
<feature type="coiled-coil region" evidence="1">
    <location>
        <begin position="88"/>
        <end position="115"/>
    </location>
</feature>
<dbReference type="EMBL" id="JACGWO010000006">
    <property type="protein sequence ID" value="KAK4424951.1"/>
    <property type="molecule type" value="Genomic_DNA"/>
</dbReference>
<evidence type="ECO:0000256" key="1">
    <source>
        <dbReference type="SAM" id="Coils"/>
    </source>
</evidence>
<sequence length="137" mass="15321">MLAGPVIHRPAIIPVIRGNPIPHHMNPAMQLLNFVYVNVGIPLLGGLLGLDQILVDVFEGSYCRTIEWVDHAGCQHCVEVIPGLIRRLSRSTANEKAYEDRIRKLEAHVRALRTKLYVVLIATVVTYVGWFASCRTP</sequence>
<gene>
    <name evidence="3" type="ORF">Salat_1688700</name>
</gene>
<dbReference type="Proteomes" id="UP001293254">
    <property type="component" value="Unassembled WGS sequence"/>
</dbReference>